<evidence type="ECO:0000313" key="3">
    <source>
        <dbReference type="EMBL" id="NDV01735.1"/>
    </source>
</evidence>
<proteinExistence type="predicted"/>
<evidence type="ECO:0000256" key="1">
    <source>
        <dbReference type="PIRSR" id="PIRSR007531-1"/>
    </source>
</evidence>
<dbReference type="InterPro" id="IPR027417">
    <property type="entry name" value="P-loop_NTPase"/>
</dbReference>
<dbReference type="Pfam" id="PF07931">
    <property type="entry name" value="CPT"/>
    <property type="match status" value="1"/>
</dbReference>
<feature type="binding site" evidence="2">
    <location>
        <begin position="10"/>
        <end position="17"/>
    </location>
    <ligand>
        <name>ATP</name>
        <dbReference type="ChEBI" id="CHEBI:30616"/>
    </ligand>
</feature>
<keyword evidence="4" id="KW-1185">Reference proteome</keyword>
<reference evidence="3 4" key="1">
    <citation type="submission" date="2020-02" db="EMBL/GenBank/DDBJ databases">
        <title>Pseudoroseicyclus tamarix, sp. nov., isolated from offshore sediment of a Tamarix chinensis forest.</title>
        <authorList>
            <person name="Gai Y."/>
        </authorList>
    </citation>
    <scope>NUCLEOTIDE SEQUENCE [LARGE SCALE GENOMIC DNA]</scope>
    <source>
        <strain evidence="3 4">CLL3-39</strain>
    </source>
</reference>
<dbReference type="AlphaFoldDB" id="A0A6B2JV18"/>
<dbReference type="Proteomes" id="UP000474757">
    <property type="component" value="Unassembled WGS sequence"/>
</dbReference>
<accession>A0A6B2JV18</accession>
<feature type="active site" evidence="1">
    <location>
        <position position="37"/>
    </location>
</feature>
<dbReference type="Gene3D" id="3.40.50.300">
    <property type="entry name" value="P-loop containing nucleotide triphosphate hydrolases"/>
    <property type="match status" value="1"/>
</dbReference>
<dbReference type="GO" id="GO:0016740">
    <property type="term" value="F:transferase activity"/>
    <property type="evidence" value="ECO:0007669"/>
    <property type="project" value="InterPro"/>
</dbReference>
<gene>
    <name evidence="3" type="ORF">GZA08_12245</name>
</gene>
<dbReference type="InterPro" id="IPR012853">
    <property type="entry name" value="CPT"/>
</dbReference>
<dbReference type="PIRSF" id="PIRSF007531">
    <property type="entry name" value="CPT"/>
    <property type="match status" value="1"/>
</dbReference>
<sequence length="181" mass="20008">MGGRLIFLHGASSSGKSTLARALQAALPEPFWHFSIDHLRDGGIVPMARFRSGEFSWGAQRQAFFDGFHGMVGAGLAAGNDMILEHILEAPDWRGELAERWAGVDLFYVGLRTPLEELERREAARGDRPAGMAAEDFGRVHEGQRYDLEVDGGAAPQENARVVIEAWERRGRSRFFEVGAV</sequence>
<dbReference type="GO" id="GO:0005524">
    <property type="term" value="F:ATP binding"/>
    <property type="evidence" value="ECO:0007669"/>
    <property type="project" value="InterPro"/>
</dbReference>
<evidence type="ECO:0000313" key="4">
    <source>
        <dbReference type="Proteomes" id="UP000474757"/>
    </source>
</evidence>
<evidence type="ECO:0000256" key="2">
    <source>
        <dbReference type="PIRSR" id="PIRSR007531-2"/>
    </source>
</evidence>
<dbReference type="SUPFAM" id="SSF52540">
    <property type="entry name" value="P-loop containing nucleoside triphosphate hydrolases"/>
    <property type="match status" value="1"/>
</dbReference>
<organism evidence="3 4">
    <name type="scientific">Pseudoroseicyclus tamaricis</name>
    <dbReference type="NCBI Taxonomy" id="2705421"/>
    <lineage>
        <taxon>Bacteria</taxon>
        <taxon>Pseudomonadati</taxon>
        <taxon>Pseudomonadota</taxon>
        <taxon>Alphaproteobacteria</taxon>
        <taxon>Rhodobacterales</taxon>
        <taxon>Paracoccaceae</taxon>
        <taxon>Pseudoroseicyclus</taxon>
    </lineage>
</organism>
<dbReference type="RefSeq" id="WP_163894071.1">
    <property type="nucleotide sequence ID" value="NZ_JAAFYS010000003.1"/>
</dbReference>
<protein>
    <submittedName>
        <fullName evidence="3">AAA family ATPase</fullName>
    </submittedName>
</protein>
<comment type="caution">
    <text evidence="3">The sequence shown here is derived from an EMBL/GenBank/DDBJ whole genome shotgun (WGS) entry which is preliminary data.</text>
</comment>
<name>A0A6B2JV18_9RHOB</name>
<dbReference type="EMBL" id="JAAGAB010000003">
    <property type="protein sequence ID" value="NDV01735.1"/>
    <property type="molecule type" value="Genomic_DNA"/>
</dbReference>